<dbReference type="InterPro" id="IPR003773">
    <property type="entry name" value="Menaquinone_biosynth"/>
</dbReference>
<comment type="function">
    <text evidence="4">Catalyzes the dehydration of chorismate into 3-[(1-carboxyvinyl)oxy]benzoate, a step in the biosynthesis of menaquinone (MK, vitamin K2).</text>
</comment>
<evidence type="ECO:0000313" key="6">
    <source>
        <dbReference type="Proteomes" id="UP000275076"/>
    </source>
</evidence>
<comment type="caution">
    <text evidence="5">The sequence shown here is derived from an EMBL/GenBank/DDBJ whole genome shotgun (WGS) entry which is preliminary data.</text>
</comment>
<dbReference type="HAMAP" id="MF_00995">
    <property type="entry name" value="MqnA"/>
    <property type="match status" value="1"/>
</dbReference>
<keyword evidence="2 4" id="KW-0474">Menaquinone biosynthesis</keyword>
<proteinExistence type="inferred from homology"/>
<evidence type="ECO:0000256" key="1">
    <source>
        <dbReference type="ARBA" id="ARBA00004863"/>
    </source>
</evidence>
<comment type="catalytic activity">
    <reaction evidence="4">
        <text>chorismate = 3-[(1-carboxyvinyl)-oxy]benzoate + H2O</text>
        <dbReference type="Rhea" id="RHEA:40051"/>
        <dbReference type="ChEBI" id="CHEBI:15377"/>
        <dbReference type="ChEBI" id="CHEBI:29748"/>
        <dbReference type="ChEBI" id="CHEBI:76981"/>
        <dbReference type="EC" id="4.2.1.151"/>
    </reaction>
</comment>
<comment type="similarity">
    <text evidence="4">Belongs to the MqnA/MqnD family. MqnA subfamily.</text>
</comment>
<dbReference type="GO" id="GO:0009234">
    <property type="term" value="P:menaquinone biosynthetic process"/>
    <property type="evidence" value="ECO:0007669"/>
    <property type="project" value="UniProtKB-UniRule"/>
</dbReference>
<dbReference type="InterPro" id="IPR030868">
    <property type="entry name" value="MqnA"/>
</dbReference>
<evidence type="ECO:0000256" key="4">
    <source>
        <dbReference type="HAMAP-Rule" id="MF_00995"/>
    </source>
</evidence>
<dbReference type="GO" id="GO:0016836">
    <property type="term" value="F:hydro-lyase activity"/>
    <property type="evidence" value="ECO:0007669"/>
    <property type="project" value="UniProtKB-UniRule"/>
</dbReference>
<dbReference type="UniPathway" id="UPA00079"/>
<gene>
    <name evidence="4" type="primary">mqnA</name>
    <name evidence="5" type="ORF">D7Z54_10905</name>
</gene>
<dbReference type="OrthoDB" id="9810112at2"/>
<protein>
    <recommendedName>
        <fullName evidence="4">Chorismate dehydratase</fullName>
        <ecNumber evidence="4">4.2.1.151</ecNumber>
    </recommendedName>
    <alternativeName>
        <fullName evidence="4">Menaquinone biosynthetic enzyme MqnA</fullName>
    </alternativeName>
</protein>
<dbReference type="RefSeq" id="WP_125555870.1">
    <property type="nucleotide sequence ID" value="NZ_RBVX01000008.1"/>
</dbReference>
<dbReference type="CDD" id="cd13634">
    <property type="entry name" value="PBP2_Sco4506"/>
    <property type="match status" value="1"/>
</dbReference>
<dbReference type="Gene3D" id="3.40.190.10">
    <property type="entry name" value="Periplasmic binding protein-like II"/>
    <property type="match status" value="2"/>
</dbReference>
<keyword evidence="6" id="KW-1185">Reference proteome</keyword>
<evidence type="ECO:0000256" key="3">
    <source>
        <dbReference type="ARBA" id="ARBA00023239"/>
    </source>
</evidence>
<evidence type="ECO:0000256" key="2">
    <source>
        <dbReference type="ARBA" id="ARBA00022428"/>
    </source>
</evidence>
<evidence type="ECO:0000313" key="5">
    <source>
        <dbReference type="EMBL" id="RSL33466.1"/>
    </source>
</evidence>
<name>A0A3R9QMA4_9BACI</name>
<dbReference type="EC" id="4.2.1.151" evidence="4"/>
<keyword evidence="3 4" id="KW-0456">Lyase</keyword>
<organism evidence="5 6">
    <name type="scientific">Salibacterium salarium</name>
    <dbReference type="NCBI Taxonomy" id="284579"/>
    <lineage>
        <taxon>Bacteria</taxon>
        <taxon>Bacillati</taxon>
        <taxon>Bacillota</taxon>
        <taxon>Bacilli</taxon>
        <taxon>Bacillales</taxon>
        <taxon>Bacillaceae</taxon>
    </lineage>
</organism>
<comment type="pathway">
    <text evidence="1 4">Quinol/quinone metabolism; menaquinone biosynthesis.</text>
</comment>
<accession>A0A3R9QMA4</accession>
<dbReference type="Proteomes" id="UP000275076">
    <property type="component" value="Unassembled WGS sequence"/>
</dbReference>
<sequence length="287" mass="33002">MSLTIGEISYTNVIPAFYCMQKEKLRAETCRFEPKVPAELNKGMKNGDIDVAAISSFAFGDSVHEYELLPDLSVSSYGKVGSIFLFCHKPIEAMEGTNIALTSSSATSVHLLKVILKEFYGFENINYKTMTPDPETMRKENDGFLLIGDDAIQASWSMEENWYRYDLGELWYKNTGLPMTYAVFAVRKEAVKRHPAVVKKLYNEFLSSKRLSLSSYFDAMVKDVQTEHGGTMSFWKSYFRGLHYDFLEQEKKGLLYYYELIYKYGYFTQPVNEISIWSSGNEVQYLS</sequence>
<dbReference type="PANTHER" id="PTHR37690">
    <property type="entry name" value="CHORISMATE DEHYDRATASE"/>
    <property type="match status" value="1"/>
</dbReference>
<dbReference type="PANTHER" id="PTHR37690:SF1">
    <property type="entry name" value="CHORISMATE DEHYDRATASE"/>
    <property type="match status" value="1"/>
</dbReference>
<dbReference type="EMBL" id="RBVX01000008">
    <property type="protein sequence ID" value="RSL33466.1"/>
    <property type="molecule type" value="Genomic_DNA"/>
</dbReference>
<dbReference type="Pfam" id="PF02621">
    <property type="entry name" value="VitK2_biosynth"/>
    <property type="match status" value="1"/>
</dbReference>
<reference evidence="5 6" key="1">
    <citation type="submission" date="2018-10" db="EMBL/GenBank/DDBJ databases">
        <title>Draft genome sequence of Bacillus salarius IM0101, isolated from a hypersaline soil in Inner Mongolia, China.</title>
        <authorList>
            <person name="Yamprayoonswat W."/>
            <person name="Boonvisut S."/>
            <person name="Jumpathong W."/>
            <person name="Sittihan S."/>
            <person name="Ruangsuj P."/>
            <person name="Wanthongcharoen S."/>
            <person name="Thongpramul N."/>
            <person name="Pimmason S."/>
            <person name="Yu B."/>
            <person name="Yasawong M."/>
        </authorList>
    </citation>
    <scope>NUCLEOTIDE SEQUENCE [LARGE SCALE GENOMIC DNA]</scope>
    <source>
        <strain evidence="5 6">IM0101</strain>
    </source>
</reference>
<dbReference type="SUPFAM" id="SSF53850">
    <property type="entry name" value="Periplasmic binding protein-like II"/>
    <property type="match status" value="1"/>
</dbReference>
<dbReference type="AlphaFoldDB" id="A0A3R9QMA4"/>